<dbReference type="PROSITE" id="PS50245">
    <property type="entry name" value="CAP_GLY_2"/>
    <property type="match status" value="1"/>
</dbReference>
<keyword evidence="8" id="KW-1185">Reference proteome</keyword>
<keyword evidence="3" id="KW-0143">Chaperone</keyword>
<dbReference type="PANTHER" id="PTHR18916:SF85">
    <property type="entry name" value="TUBULIN-FOLDING COFACTOR B"/>
    <property type="match status" value="1"/>
</dbReference>
<dbReference type="Gene3D" id="3.10.20.90">
    <property type="entry name" value="Phosphatidylinositol 3-kinase Catalytic Subunit, Chain A, domain 1"/>
    <property type="match status" value="1"/>
</dbReference>
<comment type="caution">
    <text evidence="7">The sequence shown here is derived from an EMBL/GenBank/DDBJ whole genome shotgun (WGS) entry which is preliminary data.</text>
</comment>
<evidence type="ECO:0000259" key="6">
    <source>
        <dbReference type="PROSITE" id="PS50245"/>
    </source>
</evidence>
<dbReference type="GO" id="GO:0005938">
    <property type="term" value="C:cell cortex"/>
    <property type="evidence" value="ECO:0007669"/>
    <property type="project" value="TreeGrafter"/>
</dbReference>
<dbReference type="GO" id="GO:0005634">
    <property type="term" value="C:nucleus"/>
    <property type="evidence" value="ECO:0007669"/>
    <property type="project" value="TreeGrafter"/>
</dbReference>
<feature type="region of interest" description="Disordered" evidence="5">
    <location>
        <begin position="1"/>
        <end position="24"/>
    </location>
</feature>
<dbReference type="InterPro" id="IPR000938">
    <property type="entry name" value="CAP-Gly_domain"/>
</dbReference>
<evidence type="ECO:0000256" key="2">
    <source>
        <dbReference type="ARBA" id="ARBA00022490"/>
    </source>
</evidence>
<gene>
    <name evidence="7" type="ORF">EDD36DRAFT_164704</name>
</gene>
<dbReference type="EMBL" id="MU404352">
    <property type="protein sequence ID" value="KAI1614795.1"/>
    <property type="molecule type" value="Genomic_DNA"/>
</dbReference>
<dbReference type="SUPFAM" id="SSF74924">
    <property type="entry name" value="Cap-Gly domain"/>
    <property type="match status" value="1"/>
</dbReference>
<protein>
    <submittedName>
        <fullName evidence="7">Adenosinetriphosphatase</fullName>
    </submittedName>
</protein>
<evidence type="ECO:0000256" key="1">
    <source>
        <dbReference type="ARBA" id="ARBA00004496"/>
    </source>
</evidence>
<dbReference type="PANTHER" id="PTHR18916">
    <property type="entry name" value="DYNACTIN 1-RELATED MICROTUBULE-BINDING"/>
    <property type="match status" value="1"/>
</dbReference>
<reference evidence="7" key="1">
    <citation type="journal article" date="2022" name="bioRxiv">
        <title>Deciphering the potential niche of two novel black yeast fungi from a biological soil crust based on their genomes, phenotypes, and melanin regulation.</title>
        <authorList>
            <consortium name="DOE Joint Genome Institute"/>
            <person name="Carr E.C."/>
            <person name="Barton Q."/>
            <person name="Grambo S."/>
            <person name="Sullivan M."/>
            <person name="Renfro C.M."/>
            <person name="Kuo A."/>
            <person name="Pangilinan J."/>
            <person name="Lipzen A."/>
            <person name="Keymanesh K."/>
            <person name="Savage E."/>
            <person name="Barry K."/>
            <person name="Grigoriev I.V."/>
            <person name="Riekhof W.R."/>
            <person name="Harris S.S."/>
        </authorList>
    </citation>
    <scope>NUCLEOTIDE SEQUENCE</scope>
    <source>
        <strain evidence="7">JF 03-4F</strain>
    </source>
</reference>
<dbReference type="Pfam" id="PF14560">
    <property type="entry name" value="Ubiquitin_2"/>
    <property type="match status" value="1"/>
</dbReference>
<evidence type="ECO:0000313" key="8">
    <source>
        <dbReference type="Proteomes" id="UP001203852"/>
    </source>
</evidence>
<keyword evidence="2" id="KW-0963">Cytoplasm</keyword>
<dbReference type="SUPFAM" id="SSF54236">
    <property type="entry name" value="Ubiquitin-like"/>
    <property type="match status" value="1"/>
</dbReference>
<comment type="similarity">
    <text evidence="4">Belongs to the TBCB family.</text>
</comment>
<feature type="domain" description="CAP-Gly" evidence="6">
    <location>
        <begin position="197"/>
        <end position="248"/>
    </location>
</feature>
<dbReference type="InterPro" id="IPR029071">
    <property type="entry name" value="Ubiquitin-like_domsf"/>
</dbReference>
<dbReference type="AlphaFoldDB" id="A0AAN6E1B9"/>
<dbReference type="Pfam" id="PF01302">
    <property type="entry name" value="CAP_GLY"/>
    <property type="match status" value="1"/>
</dbReference>
<dbReference type="GO" id="GO:0051010">
    <property type="term" value="F:microtubule plus-end binding"/>
    <property type="evidence" value="ECO:0007669"/>
    <property type="project" value="TreeGrafter"/>
</dbReference>
<evidence type="ECO:0000313" key="7">
    <source>
        <dbReference type="EMBL" id="KAI1614795.1"/>
    </source>
</evidence>
<dbReference type="SMART" id="SM01052">
    <property type="entry name" value="CAP_GLY"/>
    <property type="match status" value="1"/>
</dbReference>
<dbReference type="InterPro" id="IPR036859">
    <property type="entry name" value="CAP-Gly_dom_sf"/>
</dbReference>
<accession>A0AAN6E1B9</accession>
<evidence type="ECO:0000256" key="5">
    <source>
        <dbReference type="SAM" id="MobiDB-lite"/>
    </source>
</evidence>
<name>A0AAN6E1B9_9EURO</name>
<dbReference type="GO" id="GO:0035371">
    <property type="term" value="C:microtubule plus-end"/>
    <property type="evidence" value="ECO:0007669"/>
    <property type="project" value="TreeGrafter"/>
</dbReference>
<sequence length="271" mass="30233">MATTTQPDIPVQITVPNDTNPTSGTPLLRAERRITPSWTISQLKTKLEPVTGIPASAQSLRTRGLDGSWISLSDESFVGDPRNGLHRGSEIEILDSRPVAARQTINFNDLSSVEKYQMPETQYEKLEDSVLAWKRRQGLGRFDPHAKDAQSLAEERFKHDSAEIERRQIKVSMRCRVGRDDGRRGTVRYVGEIPGLGGVKEAGCVWVGVELDEPVGRNDGSVVVEEEDGTETKKRVFTCGEKFGVFARPEKVEVGEWPVLDDLIDEDMEEV</sequence>
<evidence type="ECO:0000256" key="3">
    <source>
        <dbReference type="ARBA" id="ARBA00023186"/>
    </source>
</evidence>
<organism evidence="7 8">
    <name type="scientific">Exophiala viscosa</name>
    <dbReference type="NCBI Taxonomy" id="2486360"/>
    <lineage>
        <taxon>Eukaryota</taxon>
        <taxon>Fungi</taxon>
        <taxon>Dikarya</taxon>
        <taxon>Ascomycota</taxon>
        <taxon>Pezizomycotina</taxon>
        <taxon>Eurotiomycetes</taxon>
        <taxon>Chaetothyriomycetidae</taxon>
        <taxon>Chaetothyriales</taxon>
        <taxon>Herpotrichiellaceae</taxon>
        <taxon>Exophiala</taxon>
    </lineage>
</organism>
<evidence type="ECO:0000256" key="4">
    <source>
        <dbReference type="ARBA" id="ARBA00025779"/>
    </source>
</evidence>
<proteinExistence type="inferred from homology"/>
<dbReference type="Proteomes" id="UP001203852">
    <property type="component" value="Unassembled WGS sequence"/>
</dbReference>
<dbReference type="GO" id="GO:0031122">
    <property type="term" value="P:cytoplasmic microtubule organization"/>
    <property type="evidence" value="ECO:0007669"/>
    <property type="project" value="TreeGrafter"/>
</dbReference>
<comment type="subcellular location">
    <subcellularLocation>
        <location evidence="1">Cytoplasm</location>
    </subcellularLocation>
</comment>
<dbReference type="Gene3D" id="2.30.30.190">
    <property type="entry name" value="CAP Gly-rich-like domain"/>
    <property type="match status" value="1"/>
</dbReference>
<dbReference type="InterPro" id="IPR000626">
    <property type="entry name" value="Ubiquitin-like_dom"/>
</dbReference>
<feature type="compositionally biased region" description="Polar residues" evidence="5">
    <location>
        <begin position="14"/>
        <end position="24"/>
    </location>
</feature>